<dbReference type="OrthoDB" id="1918787at2759"/>
<evidence type="ECO:0000256" key="9">
    <source>
        <dbReference type="RuleBase" id="RU361233"/>
    </source>
</evidence>
<keyword evidence="8" id="KW-0325">Glycoprotein</keyword>
<name>A0A6A1VZV3_9ROSI</name>
<keyword evidence="5 9" id="KW-0812">Transmembrane</keyword>
<keyword evidence="12" id="KW-1185">Reference proteome</keyword>
<dbReference type="Proteomes" id="UP000516437">
    <property type="component" value="Chromosome 3"/>
</dbReference>
<evidence type="ECO:0000256" key="3">
    <source>
        <dbReference type="ARBA" id="ARBA00011489"/>
    </source>
</evidence>
<accession>A0A6A1VZV3</accession>
<gene>
    <name evidence="11" type="ORF">CJ030_MR3G026399</name>
</gene>
<sequence>MVSDRKTPEVVVQLGEAKVSAAENGAMSGPLVGTKQHERTGSVVRRKSDVPHLVLRLLCMLTSVTAISFMITAREASIISIYGFQLPVYSKWSFAHSFEYLVGVSAAVAAHSLLQLLISALRLRRNSPVIPSRKHAWLIFAGDQAFAYAMMSAGSAASGVTNLNRTGIRHTALPNFCKPLHSFCDHVAISIAFTFFSCILLAMSAVQDVMWLSNN</sequence>
<evidence type="ECO:0000256" key="4">
    <source>
        <dbReference type="ARBA" id="ARBA00022475"/>
    </source>
</evidence>
<feature type="transmembrane region" description="Helical" evidence="9">
    <location>
        <begin position="100"/>
        <end position="123"/>
    </location>
</feature>
<comment type="subcellular location">
    <subcellularLocation>
        <location evidence="1 9">Cell membrane</location>
        <topology evidence="1 9">Multi-pass membrane protein</topology>
    </subcellularLocation>
</comment>
<dbReference type="PANTHER" id="PTHR33573">
    <property type="entry name" value="CASP-LIKE PROTEIN 4A4"/>
    <property type="match status" value="1"/>
</dbReference>
<feature type="domain" description="Casparian strip membrane protein" evidence="10">
    <location>
        <begin position="46"/>
        <end position="200"/>
    </location>
</feature>
<evidence type="ECO:0000313" key="12">
    <source>
        <dbReference type="Proteomes" id="UP000516437"/>
    </source>
</evidence>
<evidence type="ECO:0000256" key="5">
    <source>
        <dbReference type="ARBA" id="ARBA00022692"/>
    </source>
</evidence>
<keyword evidence="7 9" id="KW-0472">Membrane</keyword>
<evidence type="ECO:0000256" key="2">
    <source>
        <dbReference type="ARBA" id="ARBA00007651"/>
    </source>
</evidence>
<keyword evidence="4 9" id="KW-1003">Cell membrane</keyword>
<dbReference type="EMBL" id="RXIC02000021">
    <property type="protein sequence ID" value="KAB1218519.1"/>
    <property type="molecule type" value="Genomic_DNA"/>
</dbReference>
<protein>
    <recommendedName>
        <fullName evidence="9">CASP-like protein</fullName>
    </recommendedName>
</protein>
<proteinExistence type="inferred from homology"/>
<dbReference type="NCBIfam" id="TIGR01569">
    <property type="entry name" value="A_tha_TIGR01569"/>
    <property type="match status" value="1"/>
</dbReference>
<dbReference type="GO" id="GO:0005886">
    <property type="term" value="C:plasma membrane"/>
    <property type="evidence" value="ECO:0007669"/>
    <property type="project" value="UniProtKB-SubCell"/>
</dbReference>
<evidence type="ECO:0000256" key="8">
    <source>
        <dbReference type="ARBA" id="ARBA00023180"/>
    </source>
</evidence>
<evidence type="ECO:0000256" key="1">
    <source>
        <dbReference type="ARBA" id="ARBA00004651"/>
    </source>
</evidence>
<evidence type="ECO:0000259" key="10">
    <source>
        <dbReference type="Pfam" id="PF04535"/>
    </source>
</evidence>
<keyword evidence="6 9" id="KW-1133">Transmembrane helix</keyword>
<feature type="transmembrane region" description="Helical" evidence="9">
    <location>
        <begin position="53"/>
        <end position="73"/>
    </location>
</feature>
<comment type="similarity">
    <text evidence="2 9">Belongs to the Casparian strip membrane proteins (CASP) family.</text>
</comment>
<comment type="caution">
    <text evidence="9">Lacks conserved residue(s) required for the propagation of feature annotation.</text>
</comment>
<evidence type="ECO:0000256" key="6">
    <source>
        <dbReference type="ARBA" id="ARBA00022989"/>
    </source>
</evidence>
<evidence type="ECO:0000256" key="7">
    <source>
        <dbReference type="ARBA" id="ARBA00023136"/>
    </source>
</evidence>
<dbReference type="InterPro" id="IPR006459">
    <property type="entry name" value="CASP/CASPL"/>
</dbReference>
<dbReference type="Pfam" id="PF04535">
    <property type="entry name" value="CASP_dom"/>
    <property type="match status" value="1"/>
</dbReference>
<comment type="caution">
    <text evidence="11">The sequence shown here is derived from an EMBL/GenBank/DDBJ whole genome shotgun (WGS) entry which is preliminary data.</text>
</comment>
<organism evidence="11 12">
    <name type="scientific">Morella rubra</name>
    <name type="common">Chinese bayberry</name>
    <dbReference type="NCBI Taxonomy" id="262757"/>
    <lineage>
        <taxon>Eukaryota</taxon>
        <taxon>Viridiplantae</taxon>
        <taxon>Streptophyta</taxon>
        <taxon>Embryophyta</taxon>
        <taxon>Tracheophyta</taxon>
        <taxon>Spermatophyta</taxon>
        <taxon>Magnoliopsida</taxon>
        <taxon>eudicotyledons</taxon>
        <taxon>Gunneridae</taxon>
        <taxon>Pentapetalae</taxon>
        <taxon>rosids</taxon>
        <taxon>fabids</taxon>
        <taxon>Fagales</taxon>
        <taxon>Myricaceae</taxon>
        <taxon>Morella</taxon>
    </lineage>
</organism>
<dbReference type="AlphaFoldDB" id="A0A6A1VZV3"/>
<comment type="subunit">
    <text evidence="3 9">Homodimer and heterodimers.</text>
</comment>
<dbReference type="PANTHER" id="PTHR33573:SF48">
    <property type="entry name" value="CASP-LIKE PROTEIN 3A1"/>
    <property type="match status" value="1"/>
</dbReference>
<feature type="transmembrane region" description="Helical" evidence="9">
    <location>
        <begin position="187"/>
        <end position="206"/>
    </location>
</feature>
<reference evidence="11 12" key="1">
    <citation type="journal article" date="2019" name="Plant Biotechnol. J.">
        <title>The red bayberry genome and genetic basis of sex determination.</title>
        <authorList>
            <person name="Jia H.M."/>
            <person name="Jia H.J."/>
            <person name="Cai Q.L."/>
            <person name="Wang Y."/>
            <person name="Zhao H.B."/>
            <person name="Yang W.F."/>
            <person name="Wang G.Y."/>
            <person name="Li Y.H."/>
            <person name="Zhan D.L."/>
            <person name="Shen Y.T."/>
            <person name="Niu Q.F."/>
            <person name="Chang L."/>
            <person name="Qiu J."/>
            <person name="Zhao L."/>
            <person name="Xie H.B."/>
            <person name="Fu W.Y."/>
            <person name="Jin J."/>
            <person name="Li X.W."/>
            <person name="Jiao Y."/>
            <person name="Zhou C.C."/>
            <person name="Tu T."/>
            <person name="Chai C.Y."/>
            <person name="Gao J.L."/>
            <person name="Fan L.J."/>
            <person name="van de Weg E."/>
            <person name="Wang J.Y."/>
            <person name="Gao Z.S."/>
        </authorList>
    </citation>
    <scope>NUCLEOTIDE SEQUENCE [LARGE SCALE GENOMIC DNA]</scope>
    <source>
        <tissue evidence="11">Leaves</tissue>
    </source>
</reference>
<dbReference type="InterPro" id="IPR006702">
    <property type="entry name" value="CASP_dom"/>
</dbReference>
<evidence type="ECO:0000313" key="11">
    <source>
        <dbReference type="EMBL" id="KAB1218519.1"/>
    </source>
</evidence>